<accession>A0A543EN51</accession>
<dbReference type="EMBL" id="VFPD01000001">
    <property type="protein sequence ID" value="TQM23001.1"/>
    <property type="molecule type" value="Genomic_DNA"/>
</dbReference>
<keyword evidence="2" id="KW-1185">Reference proteome</keyword>
<gene>
    <name evidence="1" type="ORF">FB551_2727</name>
</gene>
<evidence type="ECO:0000313" key="2">
    <source>
        <dbReference type="Proteomes" id="UP000316437"/>
    </source>
</evidence>
<proteinExistence type="predicted"/>
<name>A0A543EN51_9FLAO</name>
<dbReference type="Proteomes" id="UP000316437">
    <property type="component" value="Unassembled WGS sequence"/>
</dbReference>
<dbReference type="AlphaFoldDB" id="A0A543EN51"/>
<evidence type="ECO:0000313" key="1">
    <source>
        <dbReference type="EMBL" id="TQM23001.1"/>
    </source>
</evidence>
<protein>
    <submittedName>
        <fullName evidence="1">Uncharacterized protein</fullName>
    </submittedName>
</protein>
<organism evidence="1 2">
    <name type="scientific">Chryseobacterium aquifrigidense</name>
    <dbReference type="NCBI Taxonomy" id="558021"/>
    <lineage>
        <taxon>Bacteria</taxon>
        <taxon>Pseudomonadati</taxon>
        <taxon>Bacteroidota</taxon>
        <taxon>Flavobacteriia</taxon>
        <taxon>Flavobacteriales</taxon>
        <taxon>Weeksellaceae</taxon>
        <taxon>Chryseobacterium group</taxon>
        <taxon>Chryseobacterium</taxon>
    </lineage>
</organism>
<reference evidence="1 2" key="1">
    <citation type="submission" date="2019-06" db="EMBL/GenBank/DDBJ databases">
        <title>Sorghum-associated microbial communities from plants grown in Nebraska, USA.</title>
        <authorList>
            <person name="Schachtman D."/>
        </authorList>
    </citation>
    <scope>NUCLEOTIDE SEQUENCE [LARGE SCALE GENOMIC DNA]</scope>
    <source>
        <strain evidence="1 2">110</strain>
    </source>
</reference>
<comment type="caution">
    <text evidence="1">The sequence shown here is derived from an EMBL/GenBank/DDBJ whole genome shotgun (WGS) entry which is preliminary data.</text>
</comment>
<sequence length="66" mass="7900">MVQSYISMASNYVALIISFVDYTVEEKRKKENVFIIYNEYRLVHTFIFENKDNNIKLNVIVLYDLS</sequence>